<dbReference type="AlphaFoldDB" id="A0A8J6YKX1"/>
<comment type="catalytic activity">
    <reaction evidence="3 4">
        <text>an acyl phosphate + H2O = a carboxylate + phosphate + H(+)</text>
        <dbReference type="Rhea" id="RHEA:14965"/>
        <dbReference type="ChEBI" id="CHEBI:15377"/>
        <dbReference type="ChEBI" id="CHEBI:15378"/>
        <dbReference type="ChEBI" id="CHEBI:29067"/>
        <dbReference type="ChEBI" id="CHEBI:43474"/>
        <dbReference type="ChEBI" id="CHEBI:59918"/>
        <dbReference type="EC" id="3.6.1.7"/>
    </reaction>
</comment>
<dbReference type="EMBL" id="JACZHT010000001">
    <property type="protein sequence ID" value="MBE1236185.1"/>
    <property type="molecule type" value="Genomic_DNA"/>
</dbReference>
<evidence type="ECO:0000256" key="1">
    <source>
        <dbReference type="ARBA" id="ARBA00005614"/>
    </source>
</evidence>
<dbReference type="Pfam" id="PF00708">
    <property type="entry name" value="Acylphosphatase"/>
    <property type="match status" value="1"/>
</dbReference>
<keyword evidence="4" id="KW-0378">Hydrolase</keyword>
<evidence type="ECO:0000256" key="3">
    <source>
        <dbReference type="ARBA" id="ARBA00047645"/>
    </source>
</evidence>
<dbReference type="SUPFAM" id="SSF54975">
    <property type="entry name" value="Acylphosphatase/BLUF domain-like"/>
    <property type="match status" value="1"/>
</dbReference>
<dbReference type="PANTHER" id="PTHR47268">
    <property type="entry name" value="ACYLPHOSPHATASE"/>
    <property type="match status" value="1"/>
</dbReference>
<dbReference type="RefSeq" id="WP_192533059.1">
    <property type="nucleotide sequence ID" value="NZ_JACZHT010000001.1"/>
</dbReference>
<evidence type="ECO:0000313" key="7">
    <source>
        <dbReference type="EMBL" id="MBE1236185.1"/>
    </source>
</evidence>
<evidence type="ECO:0000313" key="8">
    <source>
        <dbReference type="Proteomes" id="UP000631034"/>
    </source>
</evidence>
<dbReference type="InterPro" id="IPR036046">
    <property type="entry name" value="Acylphosphatase-like_dom_sf"/>
</dbReference>
<dbReference type="Proteomes" id="UP000631034">
    <property type="component" value="Unassembled WGS sequence"/>
</dbReference>
<reference evidence="7" key="1">
    <citation type="submission" date="2020-10" db="EMBL/GenBank/DDBJ databases">
        <title>Genome sequence of the unusual species of purple photosynthetic bacteria, Phaeovibrio sulfidiphilus DSM 23193, type strain.</title>
        <authorList>
            <person name="Kyndt J.A."/>
            <person name="Meyer T.E."/>
        </authorList>
    </citation>
    <scope>NUCLEOTIDE SEQUENCE</scope>
    <source>
        <strain evidence="7">DSM 23193</strain>
    </source>
</reference>
<keyword evidence="8" id="KW-1185">Reference proteome</keyword>
<sequence length="98" mass="10518">MSANKTRCVRVLVRGRVQGVGYRAWTNRVATGLGLRGWVRNRLDGSVEALFCGLAGAVELMLENCESGPVLAGVDGVHIAEENAPVPEETGFHVLQTK</sequence>
<dbReference type="InterPro" id="IPR001792">
    <property type="entry name" value="Acylphosphatase-like_dom"/>
</dbReference>
<evidence type="ECO:0000256" key="5">
    <source>
        <dbReference type="RuleBase" id="RU004168"/>
    </source>
</evidence>
<dbReference type="PROSITE" id="PS51160">
    <property type="entry name" value="ACYLPHOSPHATASE_3"/>
    <property type="match status" value="1"/>
</dbReference>
<protein>
    <recommendedName>
        <fullName evidence="2 4">acylphosphatase</fullName>
        <ecNumber evidence="2 4">3.6.1.7</ecNumber>
    </recommendedName>
</protein>
<comment type="caution">
    <text evidence="7">The sequence shown here is derived from an EMBL/GenBank/DDBJ whole genome shotgun (WGS) entry which is preliminary data.</text>
</comment>
<gene>
    <name evidence="7" type="ORF">IHV25_00745</name>
</gene>
<feature type="active site" evidence="4">
    <location>
        <position position="23"/>
    </location>
</feature>
<evidence type="ECO:0000256" key="2">
    <source>
        <dbReference type="ARBA" id="ARBA00012150"/>
    </source>
</evidence>
<dbReference type="PROSITE" id="PS00151">
    <property type="entry name" value="ACYLPHOSPHATASE_2"/>
    <property type="match status" value="1"/>
</dbReference>
<comment type="similarity">
    <text evidence="1 5">Belongs to the acylphosphatase family.</text>
</comment>
<feature type="domain" description="Acylphosphatase-like" evidence="6">
    <location>
        <begin position="8"/>
        <end position="96"/>
    </location>
</feature>
<dbReference type="GO" id="GO:0003998">
    <property type="term" value="F:acylphosphatase activity"/>
    <property type="evidence" value="ECO:0007669"/>
    <property type="project" value="UniProtKB-EC"/>
</dbReference>
<proteinExistence type="inferred from homology"/>
<accession>A0A8J6YKX1</accession>
<evidence type="ECO:0000259" key="6">
    <source>
        <dbReference type="PROSITE" id="PS51160"/>
    </source>
</evidence>
<dbReference type="InterPro" id="IPR017968">
    <property type="entry name" value="Acylphosphatase_CS"/>
</dbReference>
<dbReference type="Gene3D" id="3.30.70.100">
    <property type="match status" value="1"/>
</dbReference>
<dbReference type="EC" id="3.6.1.7" evidence="2 4"/>
<dbReference type="PANTHER" id="PTHR47268:SF4">
    <property type="entry name" value="ACYLPHOSPHATASE"/>
    <property type="match status" value="1"/>
</dbReference>
<dbReference type="InterPro" id="IPR020456">
    <property type="entry name" value="Acylphosphatase"/>
</dbReference>
<evidence type="ECO:0000256" key="4">
    <source>
        <dbReference type="PROSITE-ProRule" id="PRU00520"/>
    </source>
</evidence>
<name>A0A8J6YKX1_9PROT</name>
<feature type="active site" evidence="4">
    <location>
        <position position="41"/>
    </location>
</feature>
<organism evidence="7 8">
    <name type="scientific">Phaeovibrio sulfidiphilus</name>
    <dbReference type="NCBI Taxonomy" id="1220600"/>
    <lineage>
        <taxon>Bacteria</taxon>
        <taxon>Pseudomonadati</taxon>
        <taxon>Pseudomonadota</taxon>
        <taxon>Alphaproteobacteria</taxon>
        <taxon>Rhodospirillales</taxon>
        <taxon>Rhodospirillaceae</taxon>
        <taxon>Phaeovibrio</taxon>
    </lineage>
</organism>